<dbReference type="AlphaFoldDB" id="A0A921KXB8"/>
<dbReference type="GO" id="GO:0030313">
    <property type="term" value="C:cell envelope"/>
    <property type="evidence" value="ECO:0007669"/>
    <property type="project" value="UniProtKB-SubCell"/>
</dbReference>
<dbReference type="PROSITE" id="PS00194">
    <property type="entry name" value="THIOREDOXIN_1"/>
    <property type="match status" value="1"/>
</dbReference>
<evidence type="ECO:0000256" key="4">
    <source>
        <dbReference type="ARBA" id="ARBA00023284"/>
    </source>
</evidence>
<evidence type="ECO:0000256" key="3">
    <source>
        <dbReference type="ARBA" id="ARBA00023157"/>
    </source>
</evidence>
<dbReference type="Pfam" id="PF00578">
    <property type="entry name" value="AhpC-TSA"/>
    <property type="match status" value="1"/>
</dbReference>
<evidence type="ECO:0000256" key="2">
    <source>
        <dbReference type="ARBA" id="ARBA00022748"/>
    </source>
</evidence>
<gene>
    <name evidence="6" type="ORF">K8V05_02490</name>
</gene>
<dbReference type="SUPFAM" id="SSF52833">
    <property type="entry name" value="Thioredoxin-like"/>
    <property type="match status" value="1"/>
</dbReference>
<reference evidence="6" key="2">
    <citation type="submission" date="2021-09" db="EMBL/GenBank/DDBJ databases">
        <authorList>
            <person name="Gilroy R."/>
        </authorList>
    </citation>
    <scope>NUCLEOTIDE SEQUENCE</scope>
    <source>
        <strain evidence="6">6966</strain>
    </source>
</reference>
<dbReference type="GO" id="GO:0016491">
    <property type="term" value="F:oxidoreductase activity"/>
    <property type="evidence" value="ECO:0007669"/>
    <property type="project" value="InterPro"/>
</dbReference>
<dbReference type="InterPro" id="IPR017937">
    <property type="entry name" value="Thioredoxin_CS"/>
</dbReference>
<dbReference type="EMBL" id="DYVS01000052">
    <property type="protein sequence ID" value="HJF69604.1"/>
    <property type="molecule type" value="Genomic_DNA"/>
</dbReference>
<comment type="caution">
    <text evidence="6">The sequence shown here is derived from an EMBL/GenBank/DDBJ whole genome shotgun (WGS) entry which is preliminary data.</text>
</comment>
<dbReference type="GO" id="GO:0016209">
    <property type="term" value="F:antioxidant activity"/>
    <property type="evidence" value="ECO:0007669"/>
    <property type="project" value="InterPro"/>
</dbReference>
<evidence type="ECO:0000313" key="7">
    <source>
        <dbReference type="Proteomes" id="UP000742098"/>
    </source>
</evidence>
<dbReference type="PROSITE" id="PS51352">
    <property type="entry name" value="THIOREDOXIN_2"/>
    <property type="match status" value="1"/>
</dbReference>
<dbReference type="PANTHER" id="PTHR42852:SF6">
    <property type="entry name" value="THIOL:DISULFIDE INTERCHANGE PROTEIN DSBE"/>
    <property type="match status" value="1"/>
</dbReference>
<dbReference type="Gene3D" id="3.40.30.10">
    <property type="entry name" value="Glutaredoxin"/>
    <property type="match status" value="1"/>
</dbReference>
<protein>
    <submittedName>
        <fullName evidence="6">AhpC/TSA family protein</fullName>
    </submittedName>
</protein>
<dbReference type="InterPro" id="IPR050553">
    <property type="entry name" value="Thioredoxin_ResA/DsbE_sf"/>
</dbReference>
<dbReference type="PANTHER" id="PTHR42852">
    <property type="entry name" value="THIOL:DISULFIDE INTERCHANGE PROTEIN DSBE"/>
    <property type="match status" value="1"/>
</dbReference>
<dbReference type="InterPro" id="IPR013766">
    <property type="entry name" value="Thioredoxin_domain"/>
</dbReference>
<evidence type="ECO:0000259" key="5">
    <source>
        <dbReference type="PROSITE" id="PS51352"/>
    </source>
</evidence>
<keyword evidence="2" id="KW-0201">Cytochrome c-type biogenesis</keyword>
<keyword evidence="3" id="KW-1015">Disulfide bond</keyword>
<reference evidence="6" key="1">
    <citation type="journal article" date="2021" name="PeerJ">
        <title>Extensive microbial diversity within the chicken gut microbiome revealed by metagenomics and culture.</title>
        <authorList>
            <person name="Gilroy R."/>
            <person name="Ravi A."/>
            <person name="Getino M."/>
            <person name="Pursley I."/>
            <person name="Horton D.L."/>
            <person name="Alikhan N.F."/>
            <person name="Baker D."/>
            <person name="Gharbi K."/>
            <person name="Hall N."/>
            <person name="Watson M."/>
            <person name="Adriaenssens E.M."/>
            <person name="Foster-Nyarko E."/>
            <person name="Jarju S."/>
            <person name="Secka A."/>
            <person name="Antonio M."/>
            <person name="Oren A."/>
            <person name="Chaudhuri R.R."/>
            <person name="La Ragione R."/>
            <person name="Hildebrand F."/>
            <person name="Pallen M.J."/>
        </authorList>
    </citation>
    <scope>NUCLEOTIDE SEQUENCE</scope>
    <source>
        <strain evidence="6">6966</strain>
    </source>
</reference>
<evidence type="ECO:0000256" key="1">
    <source>
        <dbReference type="ARBA" id="ARBA00004196"/>
    </source>
</evidence>
<dbReference type="InterPro" id="IPR025380">
    <property type="entry name" value="DUF4369"/>
</dbReference>
<sequence>MKTIELFYIVIVYVIFLCSCQRQPSFVVSGTVSKPGLEGKKALLMVDDGTSEKLRMDSTTIVDGKYTFKGGVEKAKTASIVLNLHGKKVVWVNFVLENDDITVKTDVDGWSVVSGTVSNDEFQEFKNAKRPHDEQVHKFYQDYNAAMTSGTLTPEQEKKMSEEVRRYRATMDSLTFCFIKNNVNNPAAWQELKGFAVSQPIEKQREMLSDATEQTLKEPLVAEVVQRIRAFGQTAEGQSYTDFRMLTPGGEEMALSDYVGKEKYVLIDFWSSWCGPCRAEMPDMIAIYNRYKDKGFEIIGVSLDSKREAWVKAIQDLKLPWPQMSDLKRWDCVGAKIYAVPAIPYTILLDKNGKILARNLHGEELERKLIELLE</sequence>
<accession>A0A921KXB8</accession>
<dbReference type="Proteomes" id="UP000742098">
    <property type="component" value="Unassembled WGS sequence"/>
</dbReference>
<comment type="subcellular location">
    <subcellularLocation>
        <location evidence="1">Cell envelope</location>
    </subcellularLocation>
</comment>
<evidence type="ECO:0000313" key="6">
    <source>
        <dbReference type="EMBL" id="HJF69604.1"/>
    </source>
</evidence>
<proteinExistence type="predicted"/>
<feature type="domain" description="Thioredoxin" evidence="5">
    <location>
        <begin position="234"/>
        <end position="374"/>
    </location>
</feature>
<dbReference type="InterPro" id="IPR000866">
    <property type="entry name" value="AhpC/TSA"/>
</dbReference>
<dbReference type="PROSITE" id="PS51257">
    <property type="entry name" value="PROKAR_LIPOPROTEIN"/>
    <property type="match status" value="1"/>
</dbReference>
<organism evidence="6 7">
    <name type="scientific">Butyricimonas virosa</name>
    <dbReference type="NCBI Taxonomy" id="544645"/>
    <lineage>
        <taxon>Bacteria</taxon>
        <taxon>Pseudomonadati</taxon>
        <taxon>Bacteroidota</taxon>
        <taxon>Bacteroidia</taxon>
        <taxon>Bacteroidales</taxon>
        <taxon>Odoribacteraceae</taxon>
        <taxon>Butyricimonas</taxon>
    </lineage>
</organism>
<dbReference type="InterPro" id="IPR036249">
    <property type="entry name" value="Thioredoxin-like_sf"/>
</dbReference>
<dbReference type="Pfam" id="PF14289">
    <property type="entry name" value="DUF4369"/>
    <property type="match status" value="1"/>
</dbReference>
<dbReference type="CDD" id="cd02966">
    <property type="entry name" value="TlpA_like_family"/>
    <property type="match status" value="1"/>
</dbReference>
<dbReference type="GO" id="GO:0017004">
    <property type="term" value="P:cytochrome complex assembly"/>
    <property type="evidence" value="ECO:0007669"/>
    <property type="project" value="UniProtKB-KW"/>
</dbReference>
<keyword evidence="4" id="KW-0676">Redox-active center</keyword>
<name>A0A921KXB8_9BACT</name>